<evidence type="ECO:0000313" key="3">
    <source>
        <dbReference type="Proteomes" id="UP000780801"/>
    </source>
</evidence>
<dbReference type="Proteomes" id="UP000780801">
    <property type="component" value="Unassembled WGS sequence"/>
</dbReference>
<reference evidence="2" key="1">
    <citation type="journal article" date="2020" name="Fungal Divers.">
        <title>Resolving the Mortierellaceae phylogeny through synthesis of multi-gene phylogenetics and phylogenomics.</title>
        <authorList>
            <person name="Vandepol N."/>
            <person name="Liber J."/>
            <person name="Desiro A."/>
            <person name="Na H."/>
            <person name="Kennedy M."/>
            <person name="Barry K."/>
            <person name="Grigoriev I.V."/>
            <person name="Miller A.N."/>
            <person name="O'Donnell K."/>
            <person name="Stajich J.E."/>
            <person name="Bonito G."/>
        </authorList>
    </citation>
    <scope>NUCLEOTIDE SEQUENCE</scope>
    <source>
        <strain evidence="2">KOD1015</strain>
    </source>
</reference>
<evidence type="ECO:0000256" key="1">
    <source>
        <dbReference type="SAM" id="MobiDB-lite"/>
    </source>
</evidence>
<accession>A0A9P6FK13</accession>
<sequence>MAPMNGAVAYSPVPANGVISYSTIPVNGNGSIATVGASGSRSSYNGVGAPQAVPPQQRASWMPKS</sequence>
<dbReference type="EMBL" id="JAABOA010006039">
    <property type="protein sequence ID" value="KAF9571083.1"/>
    <property type="molecule type" value="Genomic_DNA"/>
</dbReference>
<evidence type="ECO:0000313" key="2">
    <source>
        <dbReference type="EMBL" id="KAF9571083.1"/>
    </source>
</evidence>
<protein>
    <submittedName>
        <fullName evidence="2">Uncharacterized protein</fullName>
    </submittedName>
</protein>
<gene>
    <name evidence="2" type="ORF">BGW38_008676</name>
</gene>
<comment type="caution">
    <text evidence="2">The sequence shown here is derived from an EMBL/GenBank/DDBJ whole genome shotgun (WGS) entry which is preliminary data.</text>
</comment>
<feature type="region of interest" description="Disordered" evidence="1">
    <location>
        <begin position="39"/>
        <end position="65"/>
    </location>
</feature>
<dbReference type="AlphaFoldDB" id="A0A9P6FK13"/>
<keyword evidence="3" id="KW-1185">Reference proteome</keyword>
<feature type="non-terminal residue" evidence="2">
    <location>
        <position position="65"/>
    </location>
</feature>
<proteinExistence type="predicted"/>
<name>A0A9P6FK13_9FUNG</name>
<organism evidence="2 3">
    <name type="scientific">Lunasporangiospora selenospora</name>
    <dbReference type="NCBI Taxonomy" id="979761"/>
    <lineage>
        <taxon>Eukaryota</taxon>
        <taxon>Fungi</taxon>
        <taxon>Fungi incertae sedis</taxon>
        <taxon>Mucoromycota</taxon>
        <taxon>Mortierellomycotina</taxon>
        <taxon>Mortierellomycetes</taxon>
        <taxon>Mortierellales</taxon>
        <taxon>Mortierellaceae</taxon>
        <taxon>Lunasporangiospora</taxon>
    </lineage>
</organism>